<feature type="domain" description="Carrier" evidence="1">
    <location>
        <begin position="2"/>
        <end position="80"/>
    </location>
</feature>
<dbReference type="RefSeq" id="WP_310914052.1">
    <property type="nucleotide sequence ID" value="NZ_JAVLVT010000011.1"/>
</dbReference>
<evidence type="ECO:0000313" key="3">
    <source>
        <dbReference type="Proteomes" id="UP001250214"/>
    </source>
</evidence>
<proteinExistence type="predicted"/>
<name>A0ABU2HAW7_9ACTN</name>
<dbReference type="PROSITE" id="PS50075">
    <property type="entry name" value="CARRIER"/>
    <property type="match status" value="1"/>
</dbReference>
<comment type="caution">
    <text evidence="2">The sequence shown here is derived from an EMBL/GenBank/DDBJ whole genome shotgun (WGS) entry which is preliminary data.</text>
</comment>
<dbReference type="Pfam" id="PF00550">
    <property type="entry name" value="PP-binding"/>
    <property type="match status" value="1"/>
</dbReference>
<evidence type="ECO:0000313" key="2">
    <source>
        <dbReference type="EMBL" id="MDS1272467.1"/>
    </source>
</evidence>
<evidence type="ECO:0000259" key="1">
    <source>
        <dbReference type="PROSITE" id="PS50075"/>
    </source>
</evidence>
<keyword evidence="3" id="KW-1185">Reference proteome</keyword>
<gene>
    <name evidence="2" type="ORF">RIF23_19445</name>
</gene>
<dbReference type="InterPro" id="IPR009081">
    <property type="entry name" value="PP-bd_ACP"/>
</dbReference>
<sequence>MSHNDAIKQFIISEFLPDLTTDQLDDDHDLLADSVIDSIGTLKLISWVENNFDLAVEDTEMNPENFRTVTAISAFITERRQRRGVEPQDV</sequence>
<dbReference type="InterPro" id="IPR036736">
    <property type="entry name" value="ACP-like_sf"/>
</dbReference>
<reference evidence="3" key="1">
    <citation type="submission" date="2023-07" db="EMBL/GenBank/DDBJ databases">
        <title>Novel species in the genus Lipingzhangella isolated from Sambhar Salt Lake.</title>
        <authorList>
            <person name="Jiya N."/>
            <person name="Kajale S."/>
            <person name="Sharma A."/>
        </authorList>
    </citation>
    <scope>NUCLEOTIDE SEQUENCE [LARGE SCALE GENOMIC DNA]</scope>
    <source>
        <strain evidence="3">LS1_29</strain>
    </source>
</reference>
<protein>
    <submittedName>
        <fullName evidence="2">Phosphopantetheine-binding protein</fullName>
    </submittedName>
</protein>
<dbReference type="SUPFAM" id="SSF47336">
    <property type="entry name" value="ACP-like"/>
    <property type="match status" value="1"/>
</dbReference>
<dbReference type="Proteomes" id="UP001250214">
    <property type="component" value="Unassembled WGS sequence"/>
</dbReference>
<dbReference type="Gene3D" id="1.10.1200.10">
    <property type="entry name" value="ACP-like"/>
    <property type="match status" value="1"/>
</dbReference>
<accession>A0ABU2HAW7</accession>
<organism evidence="2 3">
    <name type="scientific">Lipingzhangella rawalii</name>
    <dbReference type="NCBI Taxonomy" id="2055835"/>
    <lineage>
        <taxon>Bacteria</taxon>
        <taxon>Bacillati</taxon>
        <taxon>Actinomycetota</taxon>
        <taxon>Actinomycetes</taxon>
        <taxon>Streptosporangiales</taxon>
        <taxon>Nocardiopsidaceae</taxon>
        <taxon>Lipingzhangella</taxon>
    </lineage>
</organism>
<dbReference type="EMBL" id="JAVLVT010000011">
    <property type="protein sequence ID" value="MDS1272467.1"/>
    <property type="molecule type" value="Genomic_DNA"/>
</dbReference>